<sequence length="331" mass="36157">MDTFARTSRRQFLYGAGCIAAGCSAPAPQQTDQPTQTAVRPTTIGLIADPHHGLAPDADKRLGAFMAEVTDRKPDFIMQLGDFCHPARAVKSAASFLRTFEAFPGPRYHVVGNHDLDLARSKREVLDGWGVKEAFYSFEHGGFHFAVLDCNFVKKADGRITDWASGDRYENRIHPDQLDWLAADLAGTKLPTVLVSHQGFGPKGEGGVVPNADDIRAVIDAANARPGGSRVVLCLHGHNHLDRARVVSGVHFVELNSASYLWVGEKYGRMAPYQESLFAFLTLDPRGTIRLSGRASAFSDPTPKERGYPDADQVTARITDRELTFTPPQAG</sequence>
<dbReference type="PROSITE" id="PS51318">
    <property type="entry name" value="TAT"/>
    <property type="match status" value="1"/>
</dbReference>
<dbReference type="InterPro" id="IPR051918">
    <property type="entry name" value="STPP_CPPED1"/>
</dbReference>
<keyword evidence="3" id="KW-1185">Reference proteome</keyword>
<dbReference type="InterPro" id="IPR006311">
    <property type="entry name" value="TAT_signal"/>
</dbReference>
<dbReference type="RefSeq" id="WP_162672850.1">
    <property type="nucleotide sequence ID" value="NZ_LR593886.1"/>
</dbReference>
<dbReference type="Pfam" id="PF00149">
    <property type="entry name" value="Metallophos"/>
    <property type="match status" value="1"/>
</dbReference>
<accession>A0A6P2DIJ0</accession>
<dbReference type="PANTHER" id="PTHR43143:SF1">
    <property type="entry name" value="SERINE_THREONINE-PROTEIN PHOSPHATASE CPPED1"/>
    <property type="match status" value="1"/>
</dbReference>
<evidence type="ECO:0000313" key="3">
    <source>
        <dbReference type="Proteomes" id="UP000464178"/>
    </source>
</evidence>
<dbReference type="SUPFAM" id="SSF56300">
    <property type="entry name" value="Metallo-dependent phosphatases"/>
    <property type="match status" value="1"/>
</dbReference>
<proteinExistence type="predicted"/>
<dbReference type="Proteomes" id="UP000464178">
    <property type="component" value="Chromosome"/>
</dbReference>
<dbReference type="Gene3D" id="3.60.21.10">
    <property type="match status" value="2"/>
</dbReference>
<organism evidence="2 3">
    <name type="scientific">Gemmata massiliana</name>
    <dbReference type="NCBI Taxonomy" id="1210884"/>
    <lineage>
        <taxon>Bacteria</taxon>
        <taxon>Pseudomonadati</taxon>
        <taxon>Planctomycetota</taxon>
        <taxon>Planctomycetia</taxon>
        <taxon>Gemmatales</taxon>
        <taxon>Gemmataceae</taxon>
        <taxon>Gemmata</taxon>
    </lineage>
</organism>
<dbReference type="InterPro" id="IPR029052">
    <property type="entry name" value="Metallo-depent_PP-like"/>
</dbReference>
<dbReference type="EMBL" id="LR593886">
    <property type="protein sequence ID" value="VTS02825.1"/>
    <property type="molecule type" value="Genomic_DNA"/>
</dbReference>
<dbReference type="PROSITE" id="PS51257">
    <property type="entry name" value="PROKAR_LIPOPROTEIN"/>
    <property type="match status" value="1"/>
</dbReference>
<dbReference type="KEGG" id="gms:SOIL9_73870"/>
<evidence type="ECO:0000313" key="2">
    <source>
        <dbReference type="EMBL" id="VTS02825.1"/>
    </source>
</evidence>
<name>A0A6P2DIJ0_9BACT</name>
<dbReference type="PANTHER" id="PTHR43143">
    <property type="entry name" value="METALLOPHOSPHOESTERASE, CALCINEURIN SUPERFAMILY"/>
    <property type="match status" value="1"/>
</dbReference>
<dbReference type="AlphaFoldDB" id="A0A6P2DIJ0"/>
<dbReference type="GO" id="GO:0016787">
    <property type="term" value="F:hydrolase activity"/>
    <property type="evidence" value="ECO:0007669"/>
    <property type="project" value="InterPro"/>
</dbReference>
<feature type="domain" description="Calcineurin-like phosphoesterase" evidence="1">
    <location>
        <begin position="43"/>
        <end position="240"/>
    </location>
</feature>
<evidence type="ECO:0000259" key="1">
    <source>
        <dbReference type="Pfam" id="PF00149"/>
    </source>
</evidence>
<gene>
    <name evidence="2" type="ORF">SOIL9_73870</name>
</gene>
<reference evidence="2 3" key="1">
    <citation type="submission" date="2019-05" db="EMBL/GenBank/DDBJ databases">
        <authorList>
            <consortium name="Science for Life Laboratories"/>
        </authorList>
    </citation>
    <scope>NUCLEOTIDE SEQUENCE [LARGE SCALE GENOMIC DNA]</scope>
    <source>
        <strain evidence="2">Soil9</strain>
    </source>
</reference>
<dbReference type="InterPro" id="IPR004843">
    <property type="entry name" value="Calcineurin-like_PHP"/>
</dbReference>
<protein>
    <recommendedName>
        <fullName evidence="1">Calcineurin-like phosphoesterase domain-containing protein</fullName>
    </recommendedName>
</protein>